<name>A0A2N9GF33_FAGSY</name>
<sequence length="142" mass="15879">MDRAGLVVEADGPTHCGSFDVTFMLFMASSHKAELFPLQYFVPNTQEGMGFCFSYLNFNYFLNRKQLPKLGSGLQTPATIEGRISGDLTGVVPESGEIERFLWDHAPTLPGSNFFPRVSPWDVPSLISRIARAWPIPYCLMN</sequence>
<proteinExistence type="predicted"/>
<dbReference type="EMBL" id="OIVN01001824">
    <property type="protein sequence ID" value="SPC98040.1"/>
    <property type="molecule type" value="Genomic_DNA"/>
</dbReference>
<dbReference type="AlphaFoldDB" id="A0A2N9GF33"/>
<accession>A0A2N9GF33</accession>
<gene>
    <name evidence="1" type="ORF">FSB_LOCUS25922</name>
</gene>
<organism evidence="1">
    <name type="scientific">Fagus sylvatica</name>
    <name type="common">Beechnut</name>
    <dbReference type="NCBI Taxonomy" id="28930"/>
    <lineage>
        <taxon>Eukaryota</taxon>
        <taxon>Viridiplantae</taxon>
        <taxon>Streptophyta</taxon>
        <taxon>Embryophyta</taxon>
        <taxon>Tracheophyta</taxon>
        <taxon>Spermatophyta</taxon>
        <taxon>Magnoliopsida</taxon>
        <taxon>eudicotyledons</taxon>
        <taxon>Gunneridae</taxon>
        <taxon>Pentapetalae</taxon>
        <taxon>rosids</taxon>
        <taxon>fabids</taxon>
        <taxon>Fagales</taxon>
        <taxon>Fagaceae</taxon>
        <taxon>Fagus</taxon>
    </lineage>
</organism>
<reference evidence="1" key="1">
    <citation type="submission" date="2018-02" db="EMBL/GenBank/DDBJ databases">
        <authorList>
            <person name="Cohen D.B."/>
            <person name="Kent A.D."/>
        </authorList>
    </citation>
    <scope>NUCLEOTIDE SEQUENCE</scope>
</reference>
<protein>
    <submittedName>
        <fullName evidence="1">Uncharacterized protein</fullName>
    </submittedName>
</protein>
<evidence type="ECO:0000313" key="1">
    <source>
        <dbReference type="EMBL" id="SPC98040.1"/>
    </source>
</evidence>